<dbReference type="SUPFAM" id="SSF103473">
    <property type="entry name" value="MFS general substrate transporter"/>
    <property type="match status" value="1"/>
</dbReference>
<feature type="transmembrane region" description="Helical" evidence="1">
    <location>
        <begin position="148"/>
        <end position="165"/>
    </location>
</feature>
<dbReference type="PANTHER" id="PTHR23518">
    <property type="entry name" value="C-METHYLTRANSFERASE"/>
    <property type="match status" value="1"/>
</dbReference>
<feature type="transmembrane region" description="Helical" evidence="1">
    <location>
        <begin position="177"/>
        <end position="194"/>
    </location>
</feature>
<feature type="domain" description="Major facilitator superfamily (MFS) profile" evidence="2">
    <location>
        <begin position="110"/>
        <end position="292"/>
    </location>
</feature>
<feature type="transmembrane region" description="Helical" evidence="1">
    <location>
        <begin position="48"/>
        <end position="69"/>
    </location>
</feature>
<evidence type="ECO:0000313" key="3">
    <source>
        <dbReference type="EMBL" id="KKL76385.1"/>
    </source>
</evidence>
<feature type="transmembrane region" description="Helical" evidence="1">
    <location>
        <begin position="200"/>
        <end position="222"/>
    </location>
</feature>
<comment type="caution">
    <text evidence="3">The sequence shown here is derived from an EMBL/GenBank/DDBJ whole genome shotgun (WGS) entry which is preliminary data.</text>
</comment>
<protein>
    <recommendedName>
        <fullName evidence="2">Major facilitator superfamily (MFS) profile domain-containing protein</fullName>
    </recommendedName>
</protein>
<feature type="transmembrane region" description="Helical" evidence="1">
    <location>
        <begin position="6"/>
        <end position="27"/>
    </location>
</feature>
<organism evidence="3">
    <name type="scientific">marine sediment metagenome</name>
    <dbReference type="NCBI Taxonomy" id="412755"/>
    <lineage>
        <taxon>unclassified sequences</taxon>
        <taxon>metagenomes</taxon>
        <taxon>ecological metagenomes</taxon>
    </lineage>
</organism>
<feature type="transmembrane region" description="Helical" evidence="1">
    <location>
        <begin position="264"/>
        <end position="283"/>
    </location>
</feature>
<dbReference type="GO" id="GO:0022857">
    <property type="term" value="F:transmembrane transporter activity"/>
    <property type="evidence" value="ECO:0007669"/>
    <property type="project" value="InterPro"/>
</dbReference>
<gene>
    <name evidence="3" type="ORF">LCGC14_2045440</name>
</gene>
<dbReference type="AlphaFoldDB" id="A0A0F9H406"/>
<reference evidence="3" key="1">
    <citation type="journal article" date="2015" name="Nature">
        <title>Complex archaea that bridge the gap between prokaryotes and eukaryotes.</title>
        <authorList>
            <person name="Spang A."/>
            <person name="Saw J.H."/>
            <person name="Jorgensen S.L."/>
            <person name="Zaremba-Niedzwiedzka K."/>
            <person name="Martijn J."/>
            <person name="Lind A.E."/>
            <person name="van Eijk R."/>
            <person name="Schleper C."/>
            <person name="Guy L."/>
            <person name="Ettema T.J."/>
        </authorList>
    </citation>
    <scope>NUCLEOTIDE SEQUENCE</scope>
</reference>
<name>A0A0F9H406_9ZZZZ</name>
<keyword evidence="1" id="KW-0812">Transmembrane</keyword>
<evidence type="ECO:0000259" key="2">
    <source>
        <dbReference type="PROSITE" id="PS50850"/>
    </source>
</evidence>
<dbReference type="Gene3D" id="1.20.1250.20">
    <property type="entry name" value="MFS general substrate transporter like domains"/>
    <property type="match status" value="1"/>
</dbReference>
<evidence type="ECO:0000256" key="1">
    <source>
        <dbReference type="SAM" id="Phobius"/>
    </source>
</evidence>
<sequence length="292" mass="31704">YAAVHDYFWLVMASLVWSQGLHVWMPLPNSMALAVAEPGRAGYRLGQIRAAGAVGAAAGLGAALVMNWLGVTIRPIYVVAGAAAIVAAVACLSLPRDIKTPGPRLVFRRRYGLYYLLCLLEGWRKQIFIAFAGFLLVTVYETPLSRMLLLWMISQGIAWAASPLAGRLIDRVGERRVLVFYFGCLTVFFIGYAVTDNLCALYYLFVIDNAFFVFAMALTTYVSRIAPPSEHTATLSMGVAMNHVAAVTMPLVGGLLWKYAGHEWVFLVGALAAALSILVALRVPAPDAEPTS</sequence>
<feature type="transmembrane region" description="Helical" evidence="1">
    <location>
        <begin position="114"/>
        <end position="136"/>
    </location>
</feature>
<keyword evidence="1" id="KW-1133">Transmembrane helix</keyword>
<dbReference type="PANTHER" id="PTHR23518:SF2">
    <property type="entry name" value="MAJOR FACILITATOR SUPERFAMILY TRANSPORTER"/>
    <property type="match status" value="1"/>
</dbReference>
<dbReference type="PROSITE" id="PS50850">
    <property type="entry name" value="MFS"/>
    <property type="match status" value="1"/>
</dbReference>
<dbReference type="EMBL" id="LAZR01024064">
    <property type="protein sequence ID" value="KKL76385.1"/>
    <property type="molecule type" value="Genomic_DNA"/>
</dbReference>
<accession>A0A0F9H406</accession>
<feature type="transmembrane region" description="Helical" evidence="1">
    <location>
        <begin position="75"/>
        <end position="94"/>
    </location>
</feature>
<keyword evidence="1" id="KW-0472">Membrane</keyword>
<dbReference type="InterPro" id="IPR011701">
    <property type="entry name" value="MFS"/>
</dbReference>
<feature type="non-terminal residue" evidence="3">
    <location>
        <position position="1"/>
    </location>
</feature>
<dbReference type="Pfam" id="PF07690">
    <property type="entry name" value="MFS_1"/>
    <property type="match status" value="1"/>
</dbReference>
<proteinExistence type="predicted"/>
<dbReference type="InterPro" id="IPR020846">
    <property type="entry name" value="MFS_dom"/>
</dbReference>
<dbReference type="InterPro" id="IPR036259">
    <property type="entry name" value="MFS_trans_sf"/>
</dbReference>
<feature type="transmembrane region" description="Helical" evidence="1">
    <location>
        <begin position="234"/>
        <end position="252"/>
    </location>
</feature>